<dbReference type="Pfam" id="PF01750">
    <property type="entry name" value="HycI"/>
    <property type="match status" value="1"/>
</dbReference>
<dbReference type="GO" id="GO:0016485">
    <property type="term" value="P:protein processing"/>
    <property type="evidence" value="ECO:0007669"/>
    <property type="project" value="TreeGrafter"/>
</dbReference>
<evidence type="ECO:0000313" key="5">
    <source>
        <dbReference type="EMBL" id="QGW29175.1"/>
    </source>
</evidence>
<keyword evidence="6" id="KW-1185">Reference proteome</keyword>
<comment type="similarity">
    <text evidence="1">Belongs to the peptidase A31 family.</text>
</comment>
<evidence type="ECO:0000256" key="4">
    <source>
        <dbReference type="ARBA" id="ARBA00022801"/>
    </source>
</evidence>
<keyword evidence="4" id="KW-0378">Hydrolase</keyword>
<gene>
    <name evidence="5" type="ORF">GLV81_14620</name>
</gene>
<sequence>MSVTPRILVLGIGNYLMGDEGVGVHLAEYLQQQQLLPQGVDVIDGGTGGFHLLEFFEQYDVVILIDAALDNYDIGTIRVIRPKFAADFPRAMSTHDIGMRDLINALQILGKMPDVWLVVISIESLQQQGIEMTSTIRERIPALANTVQQLVAKAMEPASPAMAVSGA</sequence>
<dbReference type="Proteomes" id="UP000426027">
    <property type="component" value="Chromosome"/>
</dbReference>
<evidence type="ECO:0000256" key="2">
    <source>
        <dbReference type="ARBA" id="ARBA00022670"/>
    </source>
</evidence>
<dbReference type="EMBL" id="CP046566">
    <property type="protein sequence ID" value="QGW29175.1"/>
    <property type="molecule type" value="Genomic_DNA"/>
</dbReference>
<organism evidence="5 6">
    <name type="scientific">Phnomibacter ginsenosidimutans</name>
    <dbReference type="NCBI Taxonomy" id="2676868"/>
    <lineage>
        <taxon>Bacteria</taxon>
        <taxon>Pseudomonadati</taxon>
        <taxon>Bacteroidota</taxon>
        <taxon>Chitinophagia</taxon>
        <taxon>Chitinophagales</taxon>
        <taxon>Chitinophagaceae</taxon>
        <taxon>Phnomibacter</taxon>
    </lineage>
</organism>
<keyword evidence="3" id="KW-0064">Aspartyl protease</keyword>
<dbReference type="GO" id="GO:0004190">
    <property type="term" value="F:aspartic-type endopeptidase activity"/>
    <property type="evidence" value="ECO:0007669"/>
    <property type="project" value="UniProtKB-KW"/>
</dbReference>
<keyword evidence="2 5" id="KW-0645">Protease</keyword>
<dbReference type="KEGG" id="fls:GLV81_14620"/>
<protein>
    <submittedName>
        <fullName evidence="5">Hydrogenase maturation protease</fullName>
    </submittedName>
</protein>
<name>A0A6I6GL43_9BACT</name>
<evidence type="ECO:0000313" key="6">
    <source>
        <dbReference type="Proteomes" id="UP000426027"/>
    </source>
</evidence>
<evidence type="ECO:0000256" key="3">
    <source>
        <dbReference type="ARBA" id="ARBA00022750"/>
    </source>
</evidence>
<reference evidence="5 6" key="1">
    <citation type="submission" date="2019-11" db="EMBL/GenBank/DDBJ databases">
        <authorList>
            <person name="Im W.T."/>
        </authorList>
    </citation>
    <scope>NUCLEOTIDE SEQUENCE [LARGE SCALE GENOMIC DNA]</scope>
    <source>
        <strain evidence="5 6">SB-02</strain>
    </source>
</reference>
<dbReference type="InterPro" id="IPR000671">
    <property type="entry name" value="Peptidase_A31"/>
</dbReference>
<dbReference type="NCBIfam" id="TIGR00072">
    <property type="entry name" value="hydrog_prot"/>
    <property type="match status" value="1"/>
</dbReference>
<proteinExistence type="inferred from homology"/>
<evidence type="ECO:0000256" key="1">
    <source>
        <dbReference type="ARBA" id="ARBA00006814"/>
    </source>
</evidence>
<accession>A0A6I6GL43</accession>
<dbReference type="PANTHER" id="PTHR30302">
    <property type="entry name" value="HYDROGENASE 1 MATURATION PROTEASE"/>
    <property type="match status" value="1"/>
</dbReference>
<dbReference type="InterPro" id="IPR023430">
    <property type="entry name" value="Pept_HybD-like_dom_sf"/>
</dbReference>
<dbReference type="RefSeq" id="WP_157479528.1">
    <property type="nucleotide sequence ID" value="NZ_CP046566.1"/>
</dbReference>
<dbReference type="GO" id="GO:0008047">
    <property type="term" value="F:enzyme activator activity"/>
    <property type="evidence" value="ECO:0007669"/>
    <property type="project" value="InterPro"/>
</dbReference>
<dbReference type="Gene3D" id="3.40.50.1450">
    <property type="entry name" value="HybD-like"/>
    <property type="match status" value="1"/>
</dbReference>
<dbReference type="PANTHER" id="PTHR30302:SF1">
    <property type="entry name" value="HYDROGENASE 2 MATURATION PROTEASE"/>
    <property type="match status" value="1"/>
</dbReference>
<dbReference type="PRINTS" id="PR00446">
    <property type="entry name" value="HYDRGNUPTAKE"/>
</dbReference>
<dbReference type="AlphaFoldDB" id="A0A6I6GL43"/>
<dbReference type="SUPFAM" id="SSF53163">
    <property type="entry name" value="HybD-like"/>
    <property type="match status" value="1"/>
</dbReference>